<proteinExistence type="predicted"/>
<dbReference type="InterPro" id="IPR007401">
    <property type="entry name" value="DUF454"/>
</dbReference>
<reference evidence="2 3" key="1">
    <citation type="submission" date="2020-01" db="EMBL/GenBank/DDBJ databases">
        <title>Genome sequencing of strain KACC 21265.</title>
        <authorList>
            <person name="Heo J."/>
            <person name="Kim S.-J."/>
            <person name="Kim J.-S."/>
            <person name="Hong S.-B."/>
            <person name="Kwon S.-W."/>
        </authorList>
    </citation>
    <scope>NUCLEOTIDE SEQUENCE [LARGE SCALE GENOMIC DNA]</scope>
    <source>
        <strain evidence="2 3">KACC 21265</strain>
    </source>
</reference>
<dbReference type="PIRSF" id="PIRSF016789">
    <property type="entry name" value="DUF454"/>
    <property type="match status" value="1"/>
</dbReference>
<keyword evidence="3" id="KW-1185">Reference proteome</keyword>
<keyword evidence="1" id="KW-0472">Membrane</keyword>
<keyword evidence="1" id="KW-1133">Transmembrane helix</keyword>
<dbReference type="EMBL" id="CP047650">
    <property type="protein sequence ID" value="QHI97679.1"/>
    <property type="molecule type" value="Genomic_DNA"/>
</dbReference>
<feature type="transmembrane region" description="Helical" evidence="1">
    <location>
        <begin position="20"/>
        <end position="42"/>
    </location>
</feature>
<accession>A0A857J3G5</accession>
<dbReference type="RefSeq" id="WP_160551197.1">
    <property type="nucleotide sequence ID" value="NZ_CP047650.1"/>
</dbReference>
<evidence type="ECO:0000313" key="2">
    <source>
        <dbReference type="EMBL" id="QHI97679.1"/>
    </source>
</evidence>
<dbReference type="AlphaFoldDB" id="A0A857J3G5"/>
<dbReference type="KEGG" id="xyk:GT347_06545"/>
<feature type="transmembrane region" description="Helical" evidence="1">
    <location>
        <begin position="114"/>
        <end position="132"/>
    </location>
</feature>
<evidence type="ECO:0000313" key="3">
    <source>
        <dbReference type="Proteomes" id="UP000464787"/>
    </source>
</evidence>
<gene>
    <name evidence="2" type="ORF">GT347_06545</name>
</gene>
<dbReference type="Proteomes" id="UP000464787">
    <property type="component" value="Chromosome"/>
</dbReference>
<evidence type="ECO:0000256" key="1">
    <source>
        <dbReference type="SAM" id="Phobius"/>
    </source>
</evidence>
<protein>
    <submittedName>
        <fullName evidence="2">DUF454 family protein</fullName>
    </submittedName>
</protein>
<feature type="transmembrane region" description="Helical" evidence="1">
    <location>
        <begin position="92"/>
        <end position="108"/>
    </location>
</feature>
<dbReference type="GO" id="GO:0005886">
    <property type="term" value="C:plasma membrane"/>
    <property type="evidence" value="ECO:0007669"/>
    <property type="project" value="TreeGrafter"/>
</dbReference>
<dbReference type="PANTHER" id="PTHR35813">
    <property type="entry name" value="INNER MEMBRANE PROTEIN YBAN"/>
    <property type="match status" value="1"/>
</dbReference>
<dbReference type="PANTHER" id="PTHR35813:SF1">
    <property type="entry name" value="INNER MEMBRANE PROTEIN YBAN"/>
    <property type="match status" value="1"/>
</dbReference>
<name>A0A857J3G5_9BURK</name>
<organism evidence="2 3">
    <name type="scientific">Xylophilus rhododendri</name>
    <dbReference type="NCBI Taxonomy" id="2697032"/>
    <lineage>
        <taxon>Bacteria</taxon>
        <taxon>Pseudomonadati</taxon>
        <taxon>Pseudomonadota</taxon>
        <taxon>Betaproteobacteria</taxon>
        <taxon>Burkholderiales</taxon>
        <taxon>Xylophilus</taxon>
    </lineage>
</organism>
<sequence>MPTEPDSPSQPVPRPPLPWVARWLMLAFSVLCLVLGLIGAVVPGMPTTVFILLSAWAAARSSPRLHAWLRRNRVFGPMLVNWQRGGFVSRRAKWSATATMSVCAAVILLTAHRRWGACIAIGSMAIVLVWLWRRPEPA</sequence>
<dbReference type="Pfam" id="PF04304">
    <property type="entry name" value="DUF454"/>
    <property type="match status" value="1"/>
</dbReference>
<keyword evidence="1" id="KW-0812">Transmembrane</keyword>